<sequence length="260" mass="27987">MAVGVKLALFAAGFALIHSPQILQAQGIPQTWTTNKYEPPRGIGSANRVEGGATRSAGGNCPVVGKPLTALMPSDRFGTTVAAYPSFFVYLPASPDPSTPLPVDFVLEDSEGNLVYQSQFRTNGKSGIITLNLPHDVSLSPLAVGEDYRWTFSILCPPEDERSNDLVVEGWVRRVAIAPTLETQLAQASPTKKVELYAEAQLWQDTLAQLVELRRNYPSDSEVANQWVNLLNAAGLSNLVGESLASQNTPVDVPLSSVQP</sequence>
<dbReference type="eggNOG" id="COG3087">
    <property type="taxonomic scope" value="Bacteria"/>
</dbReference>
<reference evidence="2 3" key="1">
    <citation type="submission" date="2008-07" db="EMBL/GenBank/DDBJ databases">
        <authorList>
            <person name="Tandeau de Marsac N."/>
            <person name="Ferriera S."/>
            <person name="Johnson J."/>
            <person name="Kravitz S."/>
            <person name="Beeson K."/>
            <person name="Sutton G."/>
            <person name="Rogers Y.-H."/>
            <person name="Friedman R."/>
            <person name="Frazier M."/>
            <person name="Venter J.C."/>
        </authorList>
    </citation>
    <scope>NUCLEOTIDE SEQUENCE [LARGE SCALE GENOMIC DNA]</scope>
    <source>
        <strain evidence="2 3">PCC 7420</strain>
    </source>
</reference>
<evidence type="ECO:0000313" key="2">
    <source>
        <dbReference type="EMBL" id="EDX76350.1"/>
    </source>
</evidence>
<dbReference type="EMBL" id="DS989846">
    <property type="protein sequence ID" value="EDX76350.1"/>
    <property type="molecule type" value="Genomic_DNA"/>
</dbReference>
<name>B4VNZ2_9CYAN</name>
<keyword evidence="1" id="KW-0732">Signal</keyword>
<feature type="signal peptide" evidence="1">
    <location>
        <begin position="1"/>
        <end position="25"/>
    </location>
</feature>
<keyword evidence="3" id="KW-1185">Reference proteome</keyword>
<accession>B4VNZ2</accession>
<dbReference type="AlphaFoldDB" id="B4VNZ2"/>
<evidence type="ECO:0000313" key="3">
    <source>
        <dbReference type="Proteomes" id="UP000003835"/>
    </source>
</evidence>
<feature type="chain" id="PRO_5002827613" evidence="1">
    <location>
        <begin position="26"/>
        <end position="260"/>
    </location>
</feature>
<gene>
    <name evidence="2" type="ORF">MC7420_4606</name>
</gene>
<organism evidence="2 3">
    <name type="scientific">Coleofasciculus chthonoplastes PCC 7420</name>
    <dbReference type="NCBI Taxonomy" id="118168"/>
    <lineage>
        <taxon>Bacteria</taxon>
        <taxon>Bacillati</taxon>
        <taxon>Cyanobacteriota</taxon>
        <taxon>Cyanophyceae</taxon>
        <taxon>Coleofasciculales</taxon>
        <taxon>Coleofasciculaceae</taxon>
        <taxon>Coleofasciculus</taxon>
    </lineage>
</organism>
<proteinExistence type="predicted"/>
<dbReference type="STRING" id="118168.MC7420_4606"/>
<dbReference type="Proteomes" id="UP000003835">
    <property type="component" value="Unassembled WGS sequence"/>
</dbReference>
<evidence type="ECO:0000256" key="1">
    <source>
        <dbReference type="SAM" id="SignalP"/>
    </source>
</evidence>
<protein>
    <submittedName>
        <fullName evidence="2">Conserved domain protein</fullName>
    </submittedName>
</protein>
<dbReference type="HOGENOM" id="CLU_061545_0_1_3"/>
<dbReference type="InterPro" id="IPR010328">
    <property type="entry name" value="DUF928"/>
</dbReference>
<dbReference type="Pfam" id="PF06051">
    <property type="entry name" value="DUF928"/>
    <property type="match status" value="1"/>
</dbReference>